<sequence>MNGDRSYPAEISGPFPTPPHRFIDGIGREIVVRVADDDREALVEMYKAFDSEDRAQGIPPVGEESIRRWLERVFEPDCLNTIAWHDGDAVGHAMLVPDEEGASELAIFVLGSHQSAGIGTELLQTLLGYGKDSGIDRVWLTVERWNEPAIGLYQKVGFEIRNTESFELEMAIRIADSSGDDSASEAANTGTDSASDADDDAEREPDDEP</sequence>
<dbReference type="PANTHER" id="PTHR43617:SF20">
    <property type="entry name" value="N-ALPHA-ACETYLTRANSFERASE RIMI"/>
    <property type="match status" value="1"/>
</dbReference>
<evidence type="ECO:0000313" key="3">
    <source>
        <dbReference type="EMBL" id="ACV11150.1"/>
    </source>
</evidence>
<dbReference type="InterPro" id="IPR016181">
    <property type="entry name" value="Acyl_CoA_acyltransferase"/>
</dbReference>
<dbReference type="GeneID" id="8383240"/>
<dbReference type="Gene3D" id="3.40.630.30">
    <property type="match status" value="1"/>
</dbReference>
<evidence type="ECO:0000259" key="2">
    <source>
        <dbReference type="PROSITE" id="PS51186"/>
    </source>
</evidence>
<dbReference type="AlphaFoldDB" id="C7NUY7"/>
<dbReference type="STRING" id="519442.Huta_0967"/>
<keyword evidence="3" id="KW-0808">Transferase</keyword>
<dbReference type="EMBL" id="CP001687">
    <property type="protein sequence ID" value="ACV11150.1"/>
    <property type="molecule type" value="Genomic_DNA"/>
</dbReference>
<dbReference type="CDD" id="cd04301">
    <property type="entry name" value="NAT_SF"/>
    <property type="match status" value="1"/>
</dbReference>
<dbReference type="GO" id="GO:0008999">
    <property type="term" value="F:protein-N-terminal-alanine acetyltransferase activity"/>
    <property type="evidence" value="ECO:0007669"/>
    <property type="project" value="TreeGrafter"/>
</dbReference>
<keyword evidence="4" id="KW-1185">Reference proteome</keyword>
<dbReference type="PROSITE" id="PS51186">
    <property type="entry name" value="GNAT"/>
    <property type="match status" value="1"/>
</dbReference>
<dbReference type="SUPFAM" id="SSF55729">
    <property type="entry name" value="Acyl-CoA N-acyltransferases (Nat)"/>
    <property type="match status" value="1"/>
</dbReference>
<organism evidence="3 4">
    <name type="scientific">Halorhabdus utahensis (strain DSM 12940 / JCM 11049 / AX-2)</name>
    <dbReference type="NCBI Taxonomy" id="519442"/>
    <lineage>
        <taxon>Archaea</taxon>
        <taxon>Methanobacteriati</taxon>
        <taxon>Methanobacteriota</taxon>
        <taxon>Stenosarchaea group</taxon>
        <taxon>Halobacteria</taxon>
        <taxon>Halobacteriales</taxon>
        <taxon>Haloarculaceae</taxon>
        <taxon>Halorhabdus</taxon>
    </lineage>
</organism>
<evidence type="ECO:0000313" key="4">
    <source>
        <dbReference type="Proteomes" id="UP000002071"/>
    </source>
</evidence>
<reference evidence="3 4" key="1">
    <citation type="journal article" date="2009" name="Stand. Genomic Sci.">
        <title>Complete genome sequence of Halorhabdus utahensis type strain (AX-2).</title>
        <authorList>
            <person name="Anderson I."/>
            <person name="Tindall B.J."/>
            <person name="Pomrenke H."/>
            <person name="Goker M."/>
            <person name="Lapidus A."/>
            <person name="Nolan M."/>
            <person name="Copeland A."/>
            <person name="Glavina Del Rio T."/>
            <person name="Chen F."/>
            <person name="Tice H."/>
            <person name="Cheng J.F."/>
            <person name="Lucas S."/>
            <person name="Chertkov O."/>
            <person name="Bruce D."/>
            <person name="Brettin T."/>
            <person name="Detter J.C."/>
            <person name="Han C."/>
            <person name="Goodwin L."/>
            <person name="Land M."/>
            <person name="Hauser L."/>
            <person name="Chang Y.J."/>
            <person name="Jeffries C.D."/>
            <person name="Pitluck S."/>
            <person name="Pati A."/>
            <person name="Mavromatis K."/>
            <person name="Ivanova N."/>
            <person name="Ovchinnikova G."/>
            <person name="Chen A."/>
            <person name="Palaniappan K."/>
            <person name="Chain P."/>
            <person name="Rohde M."/>
            <person name="Bristow J."/>
            <person name="Eisen J.A."/>
            <person name="Markowitz V."/>
            <person name="Hugenholtz P."/>
            <person name="Kyrpides N.C."/>
            <person name="Klenk H.P."/>
        </authorList>
    </citation>
    <scope>NUCLEOTIDE SEQUENCE [LARGE SCALE GENOMIC DNA]</scope>
    <source>
        <strain evidence="4">DSM 12940 / JCM 11049 / AX-2</strain>
    </source>
</reference>
<dbReference type="PANTHER" id="PTHR43617">
    <property type="entry name" value="L-AMINO ACID N-ACETYLTRANSFERASE"/>
    <property type="match status" value="1"/>
</dbReference>
<dbReference type="RefSeq" id="WP_015788727.1">
    <property type="nucleotide sequence ID" value="NC_013158.1"/>
</dbReference>
<dbReference type="Pfam" id="PF00583">
    <property type="entry name" value="Acetyltransf_1"/>
    <property type="match status" value="1"/>
</dbReference>
<feature type="domain" description="N-acetyltransferase" evidence="2">
    <location>
        <begin position="30"/>
        <end position="175"/>
    </location>
</feature>
<dbReference type="Proteomes" id="UP000002071">
    <property type="component" value="Chromosome"/>
</dbReference>
<evidence type="ECO:0000256" key="1">
    <source>
        <dbReference type="SAM" id="MobiDB-lite"/>
    </source>
</evidence>
<feature type="region of interest" description="Disordered" evidence="1">
    <location>
        <begin position="177"/>
        <end position="209"/>
    </location>
</feature>
<dbReference type="KEGG" id="hut:Huta_0967"/>
<dbReference type="InterPro" id="IPR050276">
    <property type="entry name" value="MshD_Acetyltransferase"/>
</dbReference>
<dbReference type="eggNOG" id="arCOG00834">
    <property type="taxonomic scope" value="Archaea"/>
</dbReference>
<dbReference type="HOGENOM" id="CLU_102818_0_0_2"/>
<dbReference type="InterPro" id="IPR000182">
    <property type="entry name" value="GNAT_dom"/>
</dbReference>
<gene>
    <name evidence="3" type="ordered locus">Huta_0967</name>
</gene>
<proteinExistence type="predicted"/>
<protein>
    <submittedName>
        <fullName evidence="3">GCN5-related N-acetyltransferase</fullName>
    </submittedName>
</protein>
<name>C7NUY7_HALUD</name>
<accession>C7NUY7</accession>
<feature type="compositionally biased region" description="Acidic residues" evidence="1">
    <location>
        <begin position="195"/>
        <end position="209"/>
    </location>
</feature>